<dbReference type="EMBL" id="BJNG01000040">
    <property type="protein sequence ID" value="GEC22210.1"/>
    <property type="molecule type" value="Genomic_DNA"/>
</dbReference>
<comment type="caution">
    <text evidence="2">The sequence shown here is derived from an EMBL/GenBank/DDBJ whole genome shotgun (WGS) entry which is preliminary data.</text>
</comment>
<dbReference type="Pfam" id="PF04471">
    <property type="entry name" value="Mrr_cat"/>
    <property type="match status" value="1"/>
</dbReference>
<dbReference type="RefSeq" id="WP_141281471.1">
    <property type="nucleotide sequence ID" value="NZ_BAAARZ010000063.1"/>
</dbReference>
<dbReference type="InterPro" id="IPR011335">
    <property type="entry name" value="Restrct_endonuc-II-like"/>
</dbReference>
<protein>
    <recommendedName>
        <fullName evidence="1">Restriction endonuclease type IV Mrr domain-containing protein</fullName>
    </recommendedName>
</protein>
<evidence type="ECO:0000313" key="2">
    <source>
        <dbReference type="EMBL" id="GEC22210.1"/>
    </source>
</evidence>
<dbReference type="InterPro" id="IPR007560">
    <property type="entry name" value="Restrct_endonuc_IV_Mrr"/>
</dbReference>
<evidence type="ECO:0000313" key="3">
    <source>
        <dbReference type="Proteomes" id="UP000320338"/>
    </source>
</evidence>
<keyword evidence="3" id="KW-1185">Reference proteome</keyword>
<feature type="domain" description="Restriction endonuclease type IV Mrr" evidence="1">
    <location>
        <begin position="13"/>
        <end position="114"/>
    </location>
</feature>
<proteinExistence type="predicted"/>
<dbReference type="Proteomes" id="UP000320338">
    <property type="component" value="Unassembled WGS sequence"/>
</dbReference>
<accession>A0A4Y3WVU0</accession>
<dbReference type="GO" id="GO:0009307">
    <property type="term" value="P:DNA restriction-modification system"/>
    <property type="evidence" value="ECO:0007669"/>
    <property type="project" value="InterPro"/>
</dbReference>
<gene>
    <name evidence="2" type="ORF">PHY01_44930</name>
</gene>
<name>A0A4Y3WVU0_9PSEU</name>
<organism evidence="2 3">
    <name type="scientific">Pseudonocardia hydrocarbonoxydans</name>
    <dbReference type="NCBI Taxonomy" id="76726"/>
    <lineage>
        <taxon>Bacteria</taxon>
        <taxon>Bacillati</taxon>
        <taxon>Actinomycetota</taxon>
        <taxon>Actinomycetes</taxon>
        <taxon>Pseudonocardiales</taxon>
        <taxon>Pseudonocardiaceae</taxon>
        <taxon>Pseudonocardia</taxon>
    </lineage>
</organism>
<dbReference type="OrthoDB" id="3536052at2"/>
<dbReference type="SUPFAM" id="SSF52980">
    <property type="entry name" value="Restriction endonuclease-like"/>
    <property type="match status" value="1"/>
</dbReference>
<dbReference type="AlphaFoldDB" id="A0A4Y3WVU0"/>
<dbReference type="GO" id="GO:0004519">
    <property type="term" value="F:endonuclease activity"/>
    <property type="evidence" value="ECO:0007669"/>
    <property type="project" value="InterPro"/>
</dbReference>
<reference evidence="2 3" key="1">
    <citation type="submission" date="2019-06" db="EMBL/GenBank/DDBJ databases">
        <title>Whole genome shotgun sequence of Pseudonocardia hydrocarbonoxydans NBRC 14498.</title>
        <authorList>
            <person name="Hosoyama A."/>
            <person name="Uohara A."/>
            <person name="Ohji S."/>
            <person name="Ichikawa N."/>
        </authorList>
    </citation>
    <scope>NUCLEOTIDE SEQUENCE [LARGE SCALE GENOMIC DNA]</scope>
    <source>
        <strain evidence="2 3">NBRC 14498</strain>
    </source>
</reference>
<dbReference type="GO" id="GO:0003677">
    <property type="term" value="F:DNA binding"/>
    <property type="evidence" value="ECO:0007669"/>
    <property type="project" value="InterPro"/>
</dbReference>
<sequence>MPKRTTPFQTIVRLVREHFAQPGVTITESKYLVDSVTGYETEVDIVIEGELDGEPIVISVEVVERSRRAGPQWVRQMIGTHKNLPTNRLILVAERGFTPQALAIVESEAGRVQALSPEILDDGSDEPLRELFVDQYGANPAGCNVTIVVDGEAVLLSCEAGVDIYAEDGQLLGPLHLLLREVLSHPDVVKHLSTMAHNHPEREGLKSFSCGFRIYEANYYLQHSETGALHRIIALESWGSFSWTQTALRFALTKLGDRVYGSATGTLAGRPAVWVATTDKNKMTTKVSWQTTDNKPATAEIEDSFLNLFPAIRNLTFPEPAVTDSPDFASG</sequence>
<evidence type="ECO:0000259" key="1">
    <source>
        <dbReference type="Pfam" id="PF04471"/>
    </source>
</evidence>